<accession>A0A5C4LF84</accession>
<dbReference type="SUPFAM" id="SSF47384">
    <property type="entry name" value="Homodimeric domain of signal transducing histidine kinase"/>
    <property type="match status" value="1"/>
</dbReference>
<dbReference type="PANTHER" id="PTHR43065:SF49">
    <property type="entry name" value="HISTIDINE KINASE"/>
    <property type="match status" value="1"/>
</dbReference>
<dbReference type="CDD" id="cd00082">
    <property type="entry name" value="HisKA"/>
    <property type="match status" value="1"/>
</dbReference>
<dbReference type="InterPro" id="IPR011006">
    <property type="entry name" value="CheY-like_superfamily"/>
</dbReference>
<dbReference type="NCBIfam" id="TIGR00229">
    <property type="entry name" value="sensory_box"/>
    <property type="match status" value="1"/>
</dbReference>
<dbReference type="GO" id="GO:0000155">
    <property type="term" value="F:phosphorelay sensor kinase activity"/>
    <property type="evidence" value="ECO:0007669"/>
    <property type="project" value="InterPro"/>
</dbReference>
<dbReference type="InterPro" id="IPR013655">
    <property type="entry name" value="PAS_fold_3"/>
</dbReference>
<dbReference type="Pfam" id="PF08448">
    <property type="entry name" value="PAS_4"/>
    <property type="match status" value="2"/>
</dbReference>
<dbReference type="InterPro" id="IPR003661">
    <property type="entry name" value="HisK_dim/P_dom"/>
</dbReference>
<dbReference type="CDD" id="cd00130">
    <property type="entry name" value="PAS"/>
    <property type="match status" value="2"/>
</dbReference>
<comment type="caution">
    <text evidence="8">The sequence shown here is derived from an EMBL/GenBank/DDBJ whole genome shotgun (WGS) entry which is preliminary data.</text>
</comment>
<dbReference type="SUPFAM" id="SSF52172">
    <property type="entry name" value="CheY-like"/>
    <property type="match status" value="1"/>
</dbReference>
<dbReference type="SUPFAM" id="SSF55785">
    <property type="entry name" value="PYP-like sensor domain (PAS domain)"/>
    <property type="match status" value="3"/>
</dbReference>
<evidence type="ECO:0000259" key="7">
    <source>
        <dbReference type="PROSITE" id="PS50113"/>
    </source>
</evidence>
<feature type="domain" description="Histidine kinase" evidence="5">
    <location>
        <begin position="454"/>
        <end position="675"/>
    </location>
</feature>
<dbReference type="SMART" id="SM00388">
    <property type="entry name" value="HisKA"/>
    <property type="match status" value="1"/>
</dbReference>
<protein>
    <recommendedName>
        <fullName evidence="2">histidine kinase</fullName>
        <ecNumber evidence="2">2.7.13.3</ecNumber>
    </recommendedName>
</protein>
<dbReference type="Gene3D" id="1.10.287.130">
    <property type="match status" value="1"/>
</dbReference>
<dbReference type="Gene3D" id="3.30.565.10">
    <property type="entry name" value="Histidine kinase-like ATPase, C-terminal domain"/>
    <property type="match status" value="1"/>
</dbReference>
<dbReference type="SMART" id="SM00387">
    <property type="entry name" value="HATPase_c"/>
    <property type="match status" value="1"/>
</dbReference>
<dbReference type="Pfam" id="PF00072">
    <property type="entry name" value="Response_reg"/>
    <property type="match status" value="1"/>
</dbReference>
<dbReference type="Pfam" id="PF00512">
    <property type="entry name" value="HisKA"/>
    <property type="match status" value="1"/>
</dbReference>
<dbReference type="InterPro" id="IPR001610">
    <property type="entry name" value="PAC"/>
</dbReference>
<dbReference type="FunFam" id="3.30.450.20:FF:000099">
    <property type="entry name" value="Sensory box sensor histidine kinase"/>
    <property type="match status" value="1"/>
</dbReference>
<reference evidence="8 9" key="1">
    <citation type="submission" date="2019-06" db="EMBL/GenBank/DDBJ databases">
        <title>Genome of Methylobacterium sp. 17Sr1-39.</title>
        <authorList>
            <person name="Seo T."/>
        </authorList>
    </citation>
    <scope>NUCLEOTIDE SEQUENCE [LARGE SCALE GENOMIC DNA]</scope>
    <source>
        <strain evidence="8 9">17Sr1-39</strain>
    </source>
</reference>
<dbReference type="InterPro" id="IPR003594">
    <property type="entry name" value="HATPase_dom"/>
</dbReference>
<feature type="domain" description="Response regulatory" evidence="6">
    <location>
        <begin position="698"/>
        <end position="811"/>
    </location>
</feature>
<comment type="catalytic activity">
    <reaction evidence="1">
        <text>ATP + protein L-histidine = ADP + protein N-phospho-L-histidine.</text>
        <dbReference type="EC" id="2.7.13.3"/>
    </reaction>
</comment>
<keyword evidence="3 4" id="KW-0597">Phosphoprotein</keyword>
<dbReference type="Pfam" id="PF08447">
    <property type="entry name" value="PAS_3"/>
    <property type="match status" value="1"/>
</dbReference>
<gene>
    <name evidence="8" type="ORF">FF100_18735</name>
</gene>
<dbReference type="RefSeq" id="WP_139037194.1">
    <property type="nucleotide sequence ID" value="NZ_VDDA01000008.1"/>
</dbReference>
<evidence type="ECO:0000256" key="2">
    <source>
        <dbReference type="ARBA" id="ARBA00012438"/>
    </source>
</evidence>
<dbReference type="InterPro" id="IPR013656">
    <property type="entry name" value="PAS_4"/>
</dbReference>
<sequence length="820" mass="90023">MPDAFPFLPPGGVTGAEIRARDWSATPLGPPEAWPTALRSTLSLMLSCPTAMFLAWGPDLLCFYNDAYRPILGYRLHTALGRPFREVWASIWGEIEPLVDATMAGESQKLTNVMLDLSREGVPERSWWSFTYSPVLDDAGAVNGLFCVTAETTDSVLAEAALRESEDHFRHTVELNPQVPWTCDPHGNITSYSNRWLELTGQAAGEPDGAGWAKALHPDDLPGTMTAFAASLSSGEPVDVDYRIRVAGTGEYRWMRARARPRRNEGGDIVRWYGVVEDVHDRKVAEERLREMNATLERRVEDALAQRKLWADLFEATDALVAALDPDYRVLALNRAFADGFEAMYGARPKVGDDLLGLLEGVPEQRELVRTVWERALAGEEFVTVEEFGGSGRSRSFYEMRFTTLRDAQGRRIGAFQYAVDATERVRGQEQLARAEEALRHAQKMEAVGQLTGGVAHDFNNLLTIIRSSVEFLRRPTLPEERRARYLEAVADTVDRAAKLTSQLLAFARRQALKPEVFEIGERVRATAEMLNAVTGARIRIATEVPDGPCHVRADTSQFETALVNLAVNARDAMDGEGTLTLRLTCGEALPSIRGHAGAPGPFAVVRVSDEGAGIAPEFLARIFEPFFTTKEVGKGTGLGLSQVIGFAKQSGGDVDVASKVGRGTTFTLYLPHVGPPVESEEDGDEKAGEQDAGRALSVLVVEDNLDVGRFCTQLLEDLGHTTVWAHNAEAALDEMGRMPSRFDAVFSDVVMPGIGGVELARRLRVSHPDLPVILTTGYSDVLARDDAHGFELVRKPYSAEQVARALRGVLARQRKRTPA</sequence>
<dbReference type="Proteomes" id="UP000305267">
    <property type="component" value="Unassembled WGS sequence"/>
</dbReference>
<dbReference type="InterPro" id="IPR036097">
    <property type="entry name" value="HisK_dim/P_sf"/>
</dbReference>
<feature type="domain" description="PAC" evidence="7">
    <location>
        <begin position="238"/>
        <end position="291"/>
    </location>
</feature>
<dbReference type="SMART" id="SM00091">
    <property type="entry name" value="PAS"/>
    <property type="match status" value="3"/>
</dbReference>
<dbReference type="Pfam" id="PF02518">
    <property type="entry name" value="HATPase_c"/>
    <property type="match status" value="1"/>
</dbReference>
<dbReference type="InterPro" id="IPR000014">
    <property type="entry name" value="PAS"/>
</dbReference>
<dbReference type="Gene3D" id="3.30.450.20">
    <property type="entry name" value="PAS domain"/>
    <property type="match status" value="3"/>
</dbReference>
<evidence type="ECO:0000259" key="6">
    <source>
        <dbReference type="PROSITE" id="PS50110"/>
    </source>
</evidence>
<dbReference type="SUPFAM" id="SSF55874">
    <property type="entry name" value="ATPase domain of HSP90 chaperone/DNA topoisomerase II/histidine kinase"/>
    <property type="match status" value="1"/>
</dbReference>
<dbReference type="PRINTS" id="PR00344">
    <property type="entry name" value="BCTRLSENSOR"/>
</dbReference>
<feature type="modified residue" description="4-aspartylphosphate" evidence="4">
    <location>
        <position position="749"/>
    </location>
</feature>
<dbReference type="InterPro" id="IPR000700">
    <property type="entry name" value="PAS-assoc_C"/>
</dbReference>
<dbReference type="InterPro" id="IPR001789">
    <property type="entry name" value="Sig_transdc_resp-reg_receiver"/>
</dbReference>
<evidence type="ECO:0000256" key="4">
    <source>
        <dbReference type="PROSITE-ProRule" id="PRU00169"/>
    </source>
</evidence>
<organism evidence="8 9">
    <name type="scientific">Methylobacterium terricola</name>
    <dbReference type="NCBI Taxonomy" id="2583531"/>
    <lineage>
        <taxon>Bacteria</taxon>
        <taxon>Pseudomonadati</taxon>
        <taxon>Pseudomonadota</taxon>
        <taxon>Alphaproteobacteria</taxon>
        <taxon>Hyphomicrobiales</taxon>
        <taxon>Methylobacteriaceae</taxon>
        <taxon>Methylobacterium</taxon>
    </lineage>
</organism>
<keyword evidence="9" id="KW-1185">Reference proteome</keyword>
<dbReference type="PANTHER" id="PTHR43065">
    <property type="entry name" value="SENSOR HISTIDINE KINASE"/>
    <property type="match status" value="1"/>
</dbReference>
<dbReference type="InterPro" id="IPR035965">
    <property type="entry name" value="PAS-like_dom_sf"/>
</dbReference>
<evidence type="ECO:0000256" key="3">
    <source>
        <dbReference type="ARBA" id="ARBA00022553"/>
    </source>
</evidence>
<name>A0A5C4LF84_9HYPH</name>
<dbReference type="SMART" id="SM00448">
    <property type="entry name" value="REC"/>
    <property type="match status" value="1"/>
</dbReference>
<dbReference type="EC" id="2.7.13.3" evidence="2"/>
<evidence type="ECO:0000259" key="5">
    <source>
        <dbReference type="PROSITE" id="PS50109"/>
    </source>
</evidence>
<dbReference type="InterPro" id="IPR036890">
    <property type="entry name" value="HATPase_C_sf"/>
</dbReference>
<proteinExistence type="predicted"/>
<evidence type="ECO:0000256" key="1">
    <source>
        <dbReference type="ARBA" id="ARBA00000085"/>
    </source>
</evidence>
<dbReference type="OrthoDB" id="9796100at2"/>
<dbReference type="PROSITE" id="PS50113">
    <property type="entry name" value="PAC"/>
    <property type="match status" value="1"/>
</dbReference>
<dbReference type="PROSITE" id="PS50110">
    <property type="entry name" value="RESPONSE_REGULATORY"/>
    <property type="match status" value="1"/>
</dbReference>
<evidence type="ECO:0000313" key="9">
    <source>
        <dbReference type="Proteomes" id="UP000305267"/>
    </source>
</evidence>
<dbReference type="AlphaFoldDB" id="A0A5C4LF84"/>
<dbReference type="SMART" id="SM00086">
    <property type="entry name" value="PAC"/>
    <property type="match status" value="1"/>
</dbReference>
<dbReference type="EMBL" id="VDDA01000008">
    <property type="protein sequence ID" value="TNC11676.1"/>
    <property type="molecule type" value="Genomic_DNA"/>
</dbReference>
<dbReference type="Gene3D" id="3.40.50.2300">
    <property type="match status" value="1"/>
</dbReference>
<dbReference type="InterPro" id="IPR004358">
    <property type="entry name" value="Sig_transdc_His_kin-like_C"/>
</dbReference>
<evidence type="ECO:0000313" key="8">
    <source>
        <dbReference type="EMBL" id="TNC11676.1"/>
    </source>
</evidence>
<dbReference type="InterPro" id="IPR005467">
    <property type="entry name" value="His_kinase_dom"/>
</dbReference>
<dbReference type="PROSITE" id="PS50109">
    <property type="entry name" value="HIS_KIN"/>
    <property type="match status" value="1"/>
</dbReference>